<dbReference type="AlphaFoldDB" id="A0A419TA80"/>
<feature type="binding site" evidence="10">
    <location>
        <begin position="113"/>
        <end position="116"/>
    </location>
    <ligand>
        <name>GTP</name>
        <dbReference type="ChEBI" id="CHEBI:37565"/>
    </ligand>
</feature>
<dbReference type="PANTHER" id="PTHR32120:SF11">
    <property type="entry name" value="SMALL RIBOSOMAL SUBUNIT BIOGENESIS GTPASE RSGA 1, MITOCHONDRIAL-RELATED"/>
    <property type="match status" value="1"/>
</dbReference>
<accession>A0A419TA80</accession>
<dbReference type="InterPro" id="IPR030378">
    <property type="entry name" value="G_CP_dom"/>
</dbReference>
<evidence type="ECO:0000313" key="14">
    <source>
        <dbReference type="Proteomes" id="UP000284177"/>
    </source>
</evidence>
<keyword evidence="2 10" id="KW-0690">Ribosome biogenesis</keyword>
<organism evidence="13 14">
    <name type="scientific">Thermohalobacter berrensis</name>
    <dbReference type="NCBI Taxonomy" id="99594"/>
    <lineage>
        <taxon>Bacteria</taxon>
        <taxon>Bacillati</taxon>
        <taxon>Bacillota</taxon>
        <taxon>Tissierellia</taxon>
        <taxon>Tissierellales</taxon>
        <taxon>Thermohalobacteraceae</taxon>
        <taxon>Thermohalobacter</taxon>
    </lineage>
</organism>
<dbReference type="GO" id="GO:0005525">
    <property type="term" value="F:GTP binding"/>
    <property type="evidence" value="ECO:0007669"/>
    <property type="project" value="UniProtKB-UniRule"/>
</dbReference>
<keyword evidence="6 10" id="KW-0378">Hydrolase</keyword>
<dbReference type="GO" id="GO:0019843">
    <property type="term" value="F:rRNA binding"/>
    <property type="evidence" value="ECO:0007669"/>
    <property type="project" value="UniProtKB-KW"/>
</dbReference>
<evidence type="ECO:0000256" key="5">
    <source>
        <dbReference type="ARBA" id="ARBA00022741"/>
    </source>
</evidence>
<evidence type="ECO:0000313" key="13">
    <source>
        <dbReference type="EMBL" id="RKD34368.1"/>
    </source>
</evidence>
<dbReference type="SUPFAM" id="SSF50249">
    <property type="entry name" value="Nucleic acid-binding proteins"/>
    <property type="match status" value="1"/>
</dbReference>
<reference evidence="13 14" key="1">
    <citation type="submission" date="2016-08" db="EMBL/GenBank/DDBJ databases">
        <title>Novel Firmicutes and Novel Genomes.</title>
        <authorList>
            <person name="Poppleton D.I."/>
            <person name="Gribaldo S."/>
        </authorList>
    </citation>
    <scope>NUCLEOTIDE SEQUENCE [LARGE SCALE GENOMIC DNA]</scope>
    <source>
        <strain evidence="13 14">CTT3</strain>
    </source>
</reference>
<feature type="domain" description="CP-type G" evidence="12">
    <location>
        <begin position="64"/>
        <end position="222"/>
    </location>
</feature>
<evidence type="ECO:0000259" key="12">
    <source>
        <dbReference type="PROSITE" id="PS51721"/>
    </source>
</evidence>
<dbReference type="InterPro" id="IPR027417">
    <property type="entry name" value="P-loop_NTPase"/>
</dbReference>
<proteinExistence type="inferred from homology"/>
<feature type="binding site" evidence="10">
    <location>
        <begin position="164"/>
        <end position="172"/>
    </location>
    <ligand>
        <name>GTP</name>
        <dbReference type="ChEBI" id="CHEBI:37565"/>
    </ligand>
</feature>
<dbReference type="PROSITE" id="PS50936">
    <property type="entry name" value="ENGC_GTPASE"/>
    <property type="match status" value="1"/>
</dbReference>
<dbReference type="Pfam" id="PF03193">
    <property type="entry name" value="RsgA_GTPase"/>
    <property type="match status" value="1"/>
</dbReference>
<keyword evidence="9 10" id="KW-0342">GTP-binding</keyword>
<comment type="cofactor">
    <cofactor evidence="10">
        <name>Zn(2+)</name>
        <dbReference type="ChEBI" id="CHEBI:29105"/>
    </cofactor>
    <text evidence="10">Binds 1 zinc ion per subunit.</text>
</comment>
<dbReference type="InterPro" id="IPR031944">
    <property type="entry name" value="RsgA_N"/>
</dbReference>
<dbReference type="Gene3D" id="1.10.40.50">
    <property type="entry name" value="Probable gtpase engc, domain 3"/>
    <property type="match status" value="1"/>
</dbReference>
<dbReference type="GO" id="GO:0046872">
    <property type="term" value="F:metal ion binding"/>
    <property type="evidence" value="ECO:0007669"/>
    <property type="project" value="UniProtKB-KW"/>
</dbReference>
<dbReference type="NCBIfam" id="TIGR00157">
    <property type="entry name" value="ribosome small subunit-dependent GTPase A"/>
    <property type="match status" value="1"/>
</dbReference>
<keyword evidence="3 10" id="KW-0479">Metal-binding</keyword>
<protein>
    <recommendedName>
        <fullName evidence="10">Small ribosomal subunit biogenesis GTPase RsgA</fullName>
        <ecNumber evidence="10">3.6.1.-</ecNumber>
    </recommendedName>
</protein>
<feature type="binding site" evidence="10">
    <location>
        <position position="246"/>
    </location>
    <ligand>
        <name>Zn(2+)</name>
        <dbReference type="ChEBI" id="CHEBI:29105"/>
    </ligand>
</feature>
<dbReference type="GO" id="GO:0042274">
    <property type="term" value="P:ribosomal small subunit biogenesis"/>
    <property type="evidence" value="ECO:0007669"/>
    <property type="project" value="UniProtKB-UniRule"/>
</dbReference>
<keyword evidence="8 10" id="KW-0694">RNA-binding</keyword>
<dbReference type="InterPro" id="IPR004881">
    <property type="entry name" value="Ribosome_biogen_GTPase_RsgA"/>
</dbReference>
<keyword evidence="14" id="KW-1185">Reference proteome</keyword>
<feature type="domain" description="EngC GTPase" evidence="11">
    <location>
        <begin position="73"/>
        <end position="220"/>
    </location>
</feature>
<keyword evidence="1 10" id="KW-0963">Cytoplasm</keyword>
<dbReference type="InterPro" id="IPR010914">
    <property type="entry name" value="RsgA_GTPase_dom"/>
</dbReference>
<dbReference type="Gene3D" id="2.40.50.140">
    <property type="entry name" value="Nucleic acid-binding proteins"/>
    <property type="match status" value="1"/>
</dbReference>
<dbReference type="EC" id="3.6.1.-" evidence="10"/>
<dbReference type="PANTHER" id="PTHR32120">
    <property type="entry name" value="SMALL RIBOSOMAL SUBUNIT BIOGENESIS GTPASE RSGA"/>
    <property type="match status" value="1"/>
</dbReference>
<comment type="subcellular location">
    <subcellularLocation>
        <location evidence="10">Cytoplasm</location>
    </subcellularLocation>
</comment>
<feature type="binding site" evidence="10">
    <location>
        <position position="259"/>
    </location>
    <ligand>
        <name>Zn(2+)</name>
        <dbReference type="ChEBI" id="CHEBI:29105"/>
    </ligand>
</feature>
<evidence type="ECO:0000256" key="1">
    <source>
        <dbReference type="ARBA" id="ARBA00022490"/>
    </source>
</evidence>
<dbReference type="PROSITE" id="PS51721">
    <property type="entry name" value="G_CP"/>
    <property type="match status" value="1"/>
</dbReference>
<feature type="binding site" evidence="10">
    <location>
        <position position="251"/>
    </location>
    <ligand>
        <name>Zn(2+)</name>
        <dbReference type="ChEBI" id="CHEBI:29105"/>
    </ligand>
</feature>
<dbReference type="GO" id="GO:0003924">
    <property type="term" value="F:GTPase activity"/>
    <property type="evidence" value="ECO:0007669"/>
    <property type="project" value="UniProtKB-UniRule"/>
</dbReference>
<dbReference type="GO" id="GO:0005737">
    <property type="term" value="C:cytoplasm"/>
    <property type="evidence" value="ECO:0007669"/>
    <property type="project" value="UniProtKB-SubCell"/>
</dbReference>
<dbReference type="Pfam" id="PF16745">
    <property type="entry name" value="RsgA_N"/>
    <property type="match status" value="1"/>
</dbReference>
<dbReference type="EMBL" id="MCIB01000001">
    <property type="protein sequence ID" value="RKD34368.1"/>
    <property type="molecule type" value="Genomic_DNA"/>
</dbReference>
<evidence type="ECO:0000256" key="8">
    <source>
        <dbReference type="ARBA" id="ARBA00022884"/>
    </source>
</evidence>
<sequence length="291" mass="33411">MEEGIIIKGIGGFYYVKVDDKIYECRARGVFRKKKITPLVGDKVKIRINEEDNSGYIEEIQKRKTELIRPPVANVNHAVIVFAVKKPDPNLWLLDRFLLLAESQDLDITICFNKIDLVDEKDTQEFINIYKKAGYRILTTSCKTGKGIDRLREILKDKITVFAGPSGVGKSTLLNNVQPNLQLKTGEVSQKTKRGRHTTRCAELLELNIGGWVVDTPGFSSLKIDYIEDDELGLYFREINDYSVDCKFTGCRHYKEPGCAVKEAVENEAISKLRYENYLKFLDELKKNRRY</sequence>
<dbReference type="Gene3D" id="3.40.50.300">
    <property type="entry name" value="P-loop containing nucleotide triphosphate hydrolases"/>
    <property type="match status" value="1"/>
</dbReference>
<dbReference type="RefSeq" id="WP_120166185.1">
    <property type="nucleotide sequence ID" value="NZ_MCIB01000001.1"/>
</dbReference>
<gene>
    <name evidence="10" type="primary">rsgA</name>
    <name evidence="13" type="ORF">BET03_00610</name>
</gene>
<dbReference type="OrthoDB" id="9809485at2"/>
<evidence type="ECO:0000259" key="11">
    <source>
        <dbReference type="PROSITE" id="PS50936"/>
    </source>
</evidence>
<dbReference type="CDD" id="cd01854">
    <property type="entry name" value="YjeQ_EngC"/>
    <property type="match status" value="1"/>
</dbReference>
<dbReference type="CDD" id="cd04466">
    <property type="entry name" value="S1_YloQ_GTPase"/>
    <property type="match status" value="1"/>
</dbReference>
<evidence type="ECO:0000256" key="3">
    <source>
        <dbReference type="ARBA" id="ARBA00022723"/>
    </source>
</evidence>
<evidence type="ECO:0000256" key="6">
    <source>
        <dbReference type="ARBA" id="ARBA00022801"/>
    </source>
</evidence>
<evidence type="ECO:0000256" key="2">
    <source>
        <dbReference type="ARBA" id="ARBA00022517"/>
    </source>
</evidence>
<keyword evidence="4 10" id="KW-0699">rRNA-binding</keyword>
<evidence type="ECO:0000256" key="9">
    <source>
        <dbReference type="ARBA" id="ARBA00023134"/>
    </source>
</evidence>
<keyword evidence="7 10" id="KW-0862">Zinc</keyword>
<comment type="caution">
    <text evidence="13">The sequence shown here is derived from an EMBL/GenBank/DDBJ whole genome shotgun (WGS) entry which is preliminary data.</text>
</comment>
<evidence type="ECO:0000256" key="10">
    <source>
        <dbReference type="HAMAP-Rule" id="MF_01820"/>
    </source>
</evidence>
<evidence type="ECO:0000256" key="4">
    <source>
        <dbReference type="ARBA" id="ARBA00022730"/>
    </source>
</evidence>
<name>A0A419TA80_9FIRM</name>
<keyword evidence="5 10" id="KW-0547">Nucleotide-binding</keyword>
<dbReference type="Proteomes" id="UP000284177">
    <property type="component" value="Unassembled WGS sequence"/>
</dbReference>
<dbReference type="HAMAP" id="MF_01820">
    <property type="entry name" value="GTPase_RsgA"/>
    <property type="match status" value="1"/>
</dbReference>
<comment type="similarity">
    <text evidence="10">Belongs to the TRAFAC class YlqF/YawG GTPase family. RsgA subfamily.</text>
</comment>
<comment type="subunit">
    <text evidence="10">Monomer. Associates with 30S ribosomal subunit, binds 16S rRNA.</text>
</comment>
<comment type="function">
    <text evidence="10">One of several proteins that assist in the late maturation steps of the functional core of the 30S ribosomal subunit. Helps release RbfA from mature subunits. May play a role in the assembly of ribosomal proteins into the subunit. Circularly permuted GTPase that catalyzes slow GTP hydrolysis, GTPase activity is stimulated by the 30S ribosomal subunit.</text>
</comment>
<feature type="binding site" evidence="10">
    <location>
        <position position="253"/>
    </location>
    <ligand>
        <name>Zn(2+)</name>
        <dbReference type="ChEBI" id="CHEBI:29105"/>
    </ligand>
</feature>
<dbReference type="SUPFAM" id="SSF52540">
    <property type="entry name" value="P-loop containing nucleoside triphosphate hydrolases"/>
    <property type="match status" value="1"/>
</dbReference>
<dbReference type="InterPro" id="IPR012340">
    <property type="entry name" value="NA-bd_OB-fold"/>
</dbReference>
<evidence type="ECO:0000256" key="7">
    <source>
        <dbReference type="ARBA" id="ARBA00022833"/>
    </source>
</evidence>